<evidence type="ECO:0000256" key="8">
    <source>
        <dbReference type="PROSITE-ProRule" id="PRU00042"/>
    </source>
</evidence>
<evidence type="ECO:0000256" key="9">
    <source>
        <dbReference type="SAM" id="MobiDB-lite"/>
    </source>
</evidence>
<evidence type="ECO:0000256" key="5">
    <source>
        <dbReference type="ARBA" id="ARBA00022833"/>
    </source>
</evidence>
<dbReference type="SUPFAM" id="SSF57667">
    <property type="entry name" value="beta-beta-alpha zinc fingers"/>
    <property type="match status" value="2"/>
</dbReference>
<feature type="domain" description="C2H2-type" evidence="10">
    <location>
        <begin position="96"/>
        <end position="123"/>
    </location>
</feature>
<evidence type="ECO:0000256" key="1">
    <source>
        <dbReference type="ARBA" id="ARBA00004123"/>
    </source>
</evidence>
<accession>A0AAN8L8V6</accession>
<evidence type="ECO:0000256" key="7">
    <source>
        <dbReference type="ARBA" id="ARBA00023242"/>
    </source>
</evidence>
<dbReference type="GO" id="GO:0008270">
    <property type="term" value="F:zinc ion binding"/>
    <property type="evidence" value="ECO:0007669"/>
    <property type="project" value="UniProtKB-KW"/>
</dbReference>
<evidence type="ECO:0000313" key="12">
    <source>
        <dbReference type="Proteomes" id="UP001356427"/>
    </source>
</evidence>
<reference evidence="11 12" key="1">
    <citation type="submission" date="2021-04" db="EMBL/GenBank/DDBJ databases">
        <authorList>
            <person name="De Guttry C."/>
            <person name="Zahm M."/>
            <person name="Klopp C."/>
            <person name="Cabau C."/>
            <person name="Louis A."/>
            <person name="Berthelot C."/>
            <person name="Parey E."/>
            <person name="Roest Crollius H."/>
            <person name="Montfort J."/>
            <person name="Robinson-Rechavi M."/>
            <person name="Bucao C."/>
            <person name="Bouchez O."/>
            <person name="Gislard M."/>
            <person name="Lluch J."/>
            <person name="Milhes M."/>
            <person name="Lampietro C."/>
            <person name="Lopez Roques C."/>
            <person name="Donnadieu C."/>
            <person name="Braasch I."/>
            <person name="Desvignes T."/>
            <person name="Postlethwait J."/>
            <person name="Bobe J."/>
            <person name="Wedekind C."/>
            <person name="Guiguen Y."/>
        </authorList>
    </citation>
    <scope>NUCLEOTIDE SEQUENCE [LARGE SCALE GENOMIC DNA]</scope>
    <source>
        <strain evidence="11">Cs_M1</strain>
        <tissue evidence="11">Blood</tissue>
    </source>
</reference>
<evidence type="ECO:0000256" key="4">
    <source>
        <dbReference type="ARBA" id="ARBA00022771"/>
    </source>
</evidence>
<dbReference type="FunFam" id="3.30.160.60:FF:001049">
    <property type="entry name" value="zinc finger protein 319"/>
    <property type="match status" value="1"/>
</dbReference>
<dbReference type="Pfam" id="PF00096">
    <property type="entry name" value="zf-C2H2"/>
    <property type="match status" value="2"/>
</dbReference>
<name>A0AAN8L8V6_9TELE</name>
<dbReference type="EMBL" id="JAGTTL010000027">
    <property type="protein sequence ID" value="KAK6301090.1"/>
    <property type="molecule type" value="Genomic_DNA"/>
</dbReference>
<keyword evidence="2" id="KW-0479">Metal-binding</keyword>
<keyword evidence="7" id="KW-0539">Nucleus</keyword>
<dbReference type="InterPro" id="IPR050589">
    <property type="entry name" value="Ikaros_C2H2-ZF"/>
</dbReference>
<gene>
    <name evidence="11" type="ORF">J4Q44_G00291880</name>
</gene>
<dbReference type="Pfam" id="PF13912">
    <property type="entry name" value="zf-C2H2_6"/>
    <property type="match status" value="1"/>
</dbReference>
<organism evidence="11 12">
    <name type="scientific">Coregonus suidteri</name>
    <dbReference type="NCBI Taxonomy" id="861788"/>
    <lineage>
        <taxon>Eukaryota</taxon>
        <taxon>Metazoa</taxon>
        <taxon>Chordata</taxon>
        <taxon>Craniata</taxon>
        <taxon>Vertebrata</taxon>
        <taxon>Euteleostomi</taxon>
        <taxon>Actinopterygii</taxon>
        <taxon>Neopterygii</taxon>
        <taxon>Teleostei</taxon>
        <taxon>Protacanthopterygii</taxon>
        <taxon>Salmoniformes</taxon>
        <taxon>Salmonidae</taxon>
        <taxon>Coregoninae</taxon>
        <taxon>Coregonus</taxon>
    </lineage>
</organism>
<protein>
    <recommendedName>
        <fullName evidence="10">C2H2-type domain-containing protein</fullName>
    </recommendedName>
</protein>
<dbReference type="GO" id="GO:0006357">
    <property type="term" value="P:regulation of transcription by RNA polymerase II"/>
    <property type="evidence" value="ECO:0007669"/>
    <property type="project" value="TreeGrafter"/>
</dbReference>
<evidence type="ECO:0000259" key="10">
    <source>
        <dbReference type="PROSITE" id="PS50157"/>
    </source>
</evidence>
<dbReference type="GO" id="GO:0000978">
    <property type="term" value="F:RNA polymerase II cis-regulatory region sequence-specific DNA binding"/>
    <property type="evidence" value="ECO:0007669"/>
    <property type="project" value="TreeGrafter"/>
</dbReference>
<dbReference type="PROSITE" id="PS00028">
    <property type="entry name" value="ZINC_FINGER_C2H2_1"/>
    <property type="match status" value="3"/>
</dbReference>
<comment type="caution">
    <text evidence="11">The sequence shown here is derived from an EMBL/GenBank/DDBJ whole genome shotgun (WGS) entry which is preliminary data.</text>
</comment>
<evidence type="ECO:0000313" key="11">
    <source>
        <dbReference type="EMBL" id="KAK6301090.1"/>
    </source>
</evidence>
<keyword evidence="4 8" id="KW-0863">Zinc-finger</keyword>
<dbReference type="GO" id="GO:0005634">
    <property type="term" value="C:nucleus"/>
    <property type="evidence" value="ECO:0007669"/>
    <property type="project" value="UniProtKB-SubCell"/>
</dbReference>
<feature type="domain" description="C2H2-type" evidence="10">
    <location>
        <begin position="128"/>
        <end position="155"/>
    </location>
</feature>
<dbReference type="SMART" id="SM00355">
    <property type="entry name" value="ZnF_C2H2"/>
    <property type="match status" value="3"/>
</dbReference>
<evidence type="ECO:0000256" key="2">
    <source>
        <dbReference type="ARBA" id="ARBA00022723"/>
    </source>
</evidence>
<dbReference type="AlphaFoldDB" id="A0AAN8L8V6"/>
<comment type="subcellular location">
    <subcellularLocation>
        <location evidence="1">Nucleus</location>
    </subcellularLocation>
</comment>
<feature type="compositionally biased region" description="Polar residues" evidence="9">
    <location>
        <begin position="197"/>
        <end position="212"/>
    </location>
</feature>
<dbReference type="Gene3D" id="3.30.160.60">
    <property type="entry name" value="Classic Zinc Finger"/>
    <property type="match status" value="2"/>
</dbReference>
<dbReference type="InterPro" id="IPR036236">
    <property type="entry name" value="Znf_C2H2_sf"/>
</dbReference>
<proteinExistence type="predicted"/>
<keyword evidence="6" id="KW-0238">DNA-binding</keyword>
<sequence>MDEPPTAPLHQENLIKRTKQNQPRPFLTVVRTVRKSLPGHVTWLDTREYTQGRSPTPALTVARGEKPYSCPDCGRRFSQADVLKRHQMVHTGEKPYFCGLCGRRFAQPATLKYHLRTHARENQTGGSQRCPVCGQDLPTEQALRKHLRTHMGEDLGHTGGQEDGEEEVGGLINSDGEDVGWDPSHLRESPVHGSGSEGSPPTSHINKNPGEQSRSKPRSLGPDHRGTFSQTLGMNIKVVEEEELEDLSQTVGVTVKEEEEEEEVSGFIQSPVEEVDWEAVDLRACPNHCSDSEERPPHQENHTAKDRHHTENTSLTPALTLFEGPDQSH</sequence>
<dbReference type="InterPro" id="IPR013087">
    <property type="entry name" value="Znf_C2H2_type"/>
</dbReference>
<feature type="compositionally biased region" description="Basic and acidic residues" evidence="9">
    <location>
        <begin position="290"/>
        <end position="311"/>
    </location>
</feature>
<evidence type="ECO:0000256" key="6">
    <source>
        <dbReference type="ARBA" id="ARBA00023125"/>
    </source>
</evidence>
<keyword evidence="12" id="KW-1185">Reference proteome</keyword>
<dbReference type="FunFam" id="3.30.160.60:FF:001119">
    <property type="entry name" value="zinc finger protein 408"/>
    <property type="match status" value="1"/>
</dbReference>
<dbReference type="PANTHER" id="PTHR24404">
    <property type="entry name" value="ZINC FINGER PROTEIN"/>
    <property type="match status" value="1"/>
</dbReference>
<feature type="region of interest" description="Disordered" evidence="9">
    <location>
        <begin position="152"/>
        <end position="232"/>
    </location>
</feature>
<feature type="region of interest" description="Disordered" evidence="9">
    <location>
        <begin position="287"/>
        <end position="329"/>
    </location>
</feature>
<dbReference type="Proteomes" id="UP001356427">
    <property type="component" value="Unassembled WGS sequence"/>
</dbReference>
<keyword evidence="5" id="KW-0862">Zinc</keyword>
<feature type="domain" description="C2H2-type" evidence="10">
    <location>
        <begin position="68"/>
        <end position="95"/>
    </location>
</feature>
<evidence type="ECO:0000256" key="3">
    <source>
        <dbReference type="ARBA" id="ARBA00022737"/>
    </source>
</evidence>
<dbReference type="PROSITE" id="PS50157">
    <property type="entry name" value="ZINC_FINGER_C2H2_2"/>
    <property type="match status" value="3"/>
</dbReference>
<dbReference type="GO" id="GO:0003700">
    <property type="term" value="F:DNA-binding transcription factor activity"/>
    <property type="evidence" value="ECO:0007669"/>
    <property type="project" value="TreeGrafter"/>
</dbReference>
<dbReference type="PANTHER" id="PTHR24404:SF106">
    <property type="entry name" value="C2H2-TYPE DOMAIN-CONTAINING PROTEIN"/>
    <property type="match status" value="1"/>
</dbReference>
<keyword evidence="3" id="KW-0677">Repeat</keyword>